<dbReference type="Proteomes" id="UP000311919">
    <property type="component" value="Unassembled WGS sequence"/>
</dbReference>
<keyword evidence="2" id="KW-1185">Reference proteome</keyword>
<evidence type="ECO:0000313" key="1">
    <source>
        <dbReference type="EMBL" id="TNN08518.1"/>
    </source>
</evidence>
<gene>
    <name evidence="1" type="ORF">EWB00_006957</name>
</gene>
<sequence length="93" mass="10543">MDTVTTTGTNNTRLSTAVTSSTISPQNEINYLISESITTTTINATYKDIHLLHRTTVSEYLYGLCTDRMHITRSMQMYTLAITFVKENHVDYS</sequence>
<reference evidence="1 2" key="1">
    <citation type="submission" date="2019-03" db="EMBL/GenBank/DDBJ databases">
        <title>An improved genome assembly of the fluke Schistosoma japonicum.</title>
        <authorList>
            <person name="Hu W."/>
            <person name="Luo F."/>
            <person name="Yin M."/>
            <person name="Mo X."/>
            <person name="Sun C."/>
            <person name="Wu Q."/>
            <person name="Zhu B."/>
            <person name="Xiang M."/>
            <person name="Wang J."/>
            <person name="Wang Y."/>
            <person name="Zhang T."/>
            <person name="Xu B."/>
            <person name="Zheng H."/>
            <person name="Feng Z."/>
        </authorList>
    </citation>
    <scope>NUCLEOTIDE SEQUENCE [LARGE SCALE GENOMIC DNA]</scope>
    <source>
        <strain evidence="1">HuSjv2</strain>
        <tissue evidence="1">Worms</tissue>
    </source>
</reference>
<organism evidence="1 2">
    <name type="scientific">Schistosoma japonicum</name>
    <name type="common">Blood fluke</name>
    <dbReference type="NCBI Taxonomy" id="6182"/>
    <lineage>
        <taxon>Eukaryota</taxon>
        <taxon>Metazoa</taxon>
        <taxon>Spiralia</taxon>
        <taxon>Lophotrochozoa</taxon>
        <taxon>Platyhelminthes</taxon>
        <taxon>Trematoda</taxon>
        <taxon>Digenea</taxon>
        <taxon>Strigeidida</taxon>
        <taxon>Schistosomatoidea</taxon>
        <taxon>Schistosomatidae</taxon>
        <taxon>Schistosoma</taxon>
    </lineage>
</organism>
<dbReference type="EMBL" id="SKCS01000407">
    <property type="protein sequence ID" value="TNN08518.1"/>
    <property type="molecule type" value="Genomic_DNA"/>
</dbReference>
<protein>
    <submittedName>
        <fullName evidence="1">Uncharacterized protein</fullName>
    </submittedName>
</protein>
<dbReference type="AlphaFoldDB" id="A0A4Z2CWK7"/>
<accession>A0A4Z2CWK7</accession>
<proteinExistence type="predicted"/>
<comment type="caution">
    <text evidence="1">The sequence shown here is derived from an EMBL/GenBank/DDBJ whole genome shotgun (WGS) entry which is preliminary data.</text>
</comment>
<evidence type="ECO:0000313" key="2">
    <source>
        <dbReference type="Proteomes" id="UP000311919"/>
    </source>
</evidence>
<name>A0A4Z2CWK7_SCHJA</name>